<dbReference type="Pfam" id="PF13516">
    <property type="entry name" value="LRR_6"/>
    <property type="match status" value="5"/>
</dbReference>
<dbReference type="InterPro" id="IPR001611">
    <property type="entry name" value="Leu-rich_rpt"/>
</dbReference>
<dbReference type="Ensembl" id="ENSNMLT00000042200.1">
    <property type="protein sequence ID" value="ENSNMLP00000037896.1"/>
    <property type="gene ID" value="ENSNMLG00000023433.1"/>
</dbReference>
<organism evidence="4 5">
    <name type="scientific">Neogobius melanostomus</name>
    <name type="common">round goby</name>
    <dbReference type="NCBI Taxonomy" id="47308"/>
    <lineage>
        <taxon>Eukaryota</taxon>
        <taxon>Metazoa</taxon>
        <taxon>Chordata</taxon>
        <taxon>Craniata</taxon>
        <taxon>Vertebrata</taxon>
        <taxon>Euteleostomi</taxon>
        <taxon>Actinopterygii</taxon>
        <taxon>Neopterygii</taxon>
        <taxon>Teleostei</taxon>
        <taxon>Neoteleostei</taxon>
        <taxon>Acanthomorphata</taxon>
        <taxon>Gobiaria</taxon>
        <taxon>Gobiiformes</taxon>
        <taxon>Gobioidei</taxon>
        <taxon>Gobiidae</taxon>
        <taxon>Benthophilinae</taxon>
        <taxon>Neogobiini</taxon>
        <taxon>Neogobius</taxon>
    </lineage>
</organism>
<dbReference type="SMART" id="SM00368">
    <property type="entry name" value="LRR_RI"/>
    <property type="match status" value="10"/>
</dbReference>
<comment type="subcellular location">
    <subcellularLocation>
        <location evidence="1">Cytoplasm</location>
    </subcellularLocation>
</comment>
<keyword evidence="5" id="KW-1185">Reference proteome</keyword>
<keyword evidence="3" id="KW-0677">Repeat</keyword>
<reference evidence="4" key="2">
    <citation type="submission" date="2025-09" db="UniProtKB">
        <authorList>
            <consortium name="Ensembl"/>
        </authorList>
    </citation>
    <scope>IDENTIFICATION</scope>
</reference>
<dbReference type="AlphaFoldDB" id="A0A8C6UJH7"/>
<evidence type="ECO:0000313" key="4">
    <source>
        <dbReference type="Ensembl" id="ENSNMLP00000037896.1"/>
    </source>
</evidence>
<evidence type="ECO:0000256" key="3">
    <source>
        <dbReference type="ARBA" id="ARBA00022737"/>
    </source>
</evidence>
<dbReference type="Proteomes" id="UP000694523">
    <property type="component" value="Unplaced"/>
</dbReference>
<name>A0A8C6UJH7_9GOBI</name>
<proteinExistence type="predicted"/>
<keyword evidence="2" id="KW-0963">Cytoplasm</keyword>
<dbReference type="InterPro" id="IPR006553">
    <property type="entry name" value="Leu-rich_rpt_Cys-con_subtyp"/>
</dbReference>
<dbReference type="PANTHER" id="PTHR45690">
    <property type="entry name" value="NACHT, LRR AND PYD DOMAINS-CONTAINING PROTEIN 12"/>
    <property type="match status" value="1"/>
</dbReference>
<evidence type="ECO:0000256" key="2">
    <source>
        <dbReference type="ARBA" id="ARBA00022490"/>
    </source>
</evidence>
<sequence>MSDCRLQTLRLSLCGLSEISCSSLASALKSNPSHLTELKLSKNRLSDSGVSHLCDFLQMSDCRLQTLRLRGCGLSEISCSSLASALKSNPSHLTYLNLSNNKDLSDSGVSHLCDFLQMSDCRLQTLRLWDCGLSEISCSSLASALKSNPSHLTELELNKNRLSDSGVSHLCDFLQRSDCRLQTLGLEDCGLSEISCSSLASALKSNPSHLTELELGWNYRLSDSGVSHLCDFLQMSDCRLQTLGLSNCGLSEISCSSLASALKSNPSHLTELELSYNSLRDSDVKELLILEQSPDCRLEKLK</sequence>
<evidence type="ECO:0000313" key="5">
    <source>
        <dbReference type="Proteomes" id="UP000694523"/>
    </source>
</evidence>
<accession>A0A8C6UJH7</accession>
<dbReference type="SMART" id="SM00367">
    <property type="entry name" value="LRR_CC"/>
    <property type="match status" value="4"/>
</dbReference>
<dbReference type="InterPro" id="IPR032675">
    <property type="entry name" value="LRR_dom_sf"/>
</dbReference>
<reference evidence="4" key="1">
    <citation type="submission" date="2025-08" db="UniProtKB">
        <authorList>
            <consortium name="Ensembl"/>
        </authorList>
    </citation>
    <scope>IDENTIFICATION</scope>
</reference>
<dbReference type="SUPFAM" id="SSF52047">
    <property type="entry name" value="RNI-like"/>
    <property type="match status" value="1"/>
</dbReference>
<protein>
    <submittedName>
        <fullName evidence="4">Uncharacterized protein</fullName>
    </submittedName>
</protein>
<dbReference type="SMART" id="SM00364">
    <property type="entry name" value="LRR_BAC"/>
    <property type="match status" value="4"/>
</dbReference>
<evidence type="ECO:0000256" key="1">
    <source>
        <dbReference type="ARBA" id="ARBA00004496"/>
    </source>
</evidence>
<dbReference type="PANTHER" id="PTHR45690:SF19">
    <property type="entry name" value="NACHT, LRR AND PYD DOMAINS-CONTAINING PROTEIN 3"/>
    <property type="match status" value="1"/>
</dbReference>
<dbReference type="InterPro" id="IPR050637">
    <property type="entry name" value="NLRP_innate_immun_reg"/>
</dbReference>
<dbReference type="GO" id="GO:0005737">
    <property type="term" value="C:cytoplasm"/>
    <property type="evidence" value="ECO:0007669"/>
    <property type="project" value="UniProtKB-SubCell"/>
</dbReference>
<dbReference type="Pfam" id="PF00560">
    <property type="entry name" value="LRR_1"/>
    <property type="match status" value="2"/>
</dbReference>
<dbReference type="Gene3D" id="3.80.10.10">
    <property type="entry name" value="Ribonuclease Inhibitor"/>
    <property type="match status" value="2"/>
</dbReference>